<dbReference type="Proteomes" id="UP001501074">
    <property type="component" value="Unassembled WGS sequence"/>
</dbReference>
<evidence type="ECO:0000256" key="2">
    <source>
        <dbReference type="ARBA" id="ARBA00023163"/>
    </source>
</evidence>
<evidence type="ECO:0000256" key="1">
    <source>
        <dbReference type="ARBA" id="ARBA00023015"/>
    </source>
</evidence>
<dbReference type="InterPro" id="IPR036271">
    <property type="entry name" value="Tet_transcr_reg_TetR-rel_C_sf"/>
</dbReference>
<gene>
    <name evidence="4" type="ORF">GCM10022223_01210</name>
</gene>
<evidence type="ECO:0000313" key="4">
    <source>
        <dbReference type="EMBL" id="GAA3590499.1"/>
    </source>
</evidence>
<dbReference type="EMBL" id="BAAAZO010000001">
    <property type="protein sequence ID" value="GAA3590499.1"/>
    <property type="molecule type" value="Genomic_DNA"/>
</dbReference>
<name>A0ABP6YUR0_9ACTN</name>
<dbReference type="Pfam" id="PF13305">
    <property type="entry name" value="TetR_C_33"/>
    <property type="match status" value="1"/>
</dbReference>
<evidence type="ECO:0000259" key="3">
    <source>
        <dbReference type="Pfam" id="PF13305"/>
    </source>
</evidence>
<reference evidence="5" key="1">
    <citation type="journal article" date="2019" name="Int. J. Syst. Evol. Microbiol.">
        <title>The Global Catalogue of Microorganisms (GCM) 10K type strain sequencing project: providing services to taxonomists for standard genome sequencing and annotation.</title>
        <authorList>
            <consortium name="The Broad Institute Genomics Platform"/>
            <consortium name="The Broad Institute Genome Sequencing Center for Infectious Disease"/>
            <person name="Wu L."/>
            <person name="Ma J."/>
        </authorList>
    </citation>
    <scope>NUCLEOTIDE SEQUENCE [LARGE SCALE GENOMIC DNA]</scope>
    <source>
        <strain evidence="5">JCM 16902</strain>
    </source>
</reference>
<accession>A0ABP6YUR0</accession>
<sequence length="125" mass="13775">MERVFTGPQPARERLRAAAHEYVGFAQARPEMFRLIFRHDLHRGSGYSLRVVWLPLLDAMAAMVADAAPAVDDPREHGLLIWTHVHGIATFAAGLTLEPVLTLEPAGLDTQIDSLVEKAVRAQLA</sequence>
<dbReference type="Gene3D" id="1.10.357.10">
    <property type="entry name" value="Tetracycline Repressor, domain 2"/>
    <property type="match status" value="1"/>
</dbReference>
<dbReference type="InterPro" id="IPR025996">
    <property type="entry name" value="MT1864/Rv1816-like_C"/>
</dbReference>
<dbReference type="SUPFAM" id="SSF48498">
    <property type="entry name" value="Tetracyclin repressor-like, C-terminal domain"/>
    <property type="match status" value="1"/>
</dbReference>
<keyword evidence="2" id="KW-0804">Transcription</keyword>
<comment type="caution">
    <text evidence="4">The sequence shown here is derived from an EMBL/GenBank/DDBJ whole genome shotgun (WGS) entry which is preliminary data.</text>
</comment>
<organism evidence="4 5">
    <name type="scientific">Kineosporia mesophila</name>
    <dbReference type="NCBI Taxonomy" id="566012"/>
    <lineage>
        <taxon>Bacteria</taxon>
        <taxon>Bacillati</taxon>
        <taxon>Actinomycetota</taxon>
        <taxon>Actinomycetes</taxon>
        <taxon>Kineosporiales</taxon>
        <taxon>Kineosporiaceae</taxon>
        <taxon>Kineosporia</taxon>
    </lineage>
</organism>
<evidence type="ECO:0000313" key="5">
    <source>
        <dbReference type="Proteomes" id="UP001501074"/>
    </source>
</evidence>
<feature type="domain" description="HTH-type transcriptional regulator MT1864/Rv1816-like C-terminal" evidence="3">
    <location>
        <begin position="15"/>
        <end position="97"/>
    </location>
</feature>
<dbReference type="RefSeq" id="WP_231485396.1">
    <property type="nucleotide sequence ID" value="NZ_BAAAZO010000001.1"/>
</dbReference>
<protein>
    <recommendedName>
        <fullName evidence="3">HTH-type transcriptional regulator MT1864/Rv1816-like C-terminal domain-containing protein</fullName>
    </recommendedName>
</protein>
<keyword evidence="5" id="KW-1185">Reference proteome</keyword>
<proteinExistence type="predicted"/>
<keyword evidence="1" id="KW-0805">Transcription regulation</keyword>